<dbReference type="GO" id="GO:0003677">
    <property type="term" value="F:DNA binding"/>
    <property type="evidence" value="ECO:0007669"/>
    <property type="project" value="UniProtKB-KW"/>
</dbReference>
<protein>
    <recommendedName>
        <fullName evidence="4">Type I restriction modification DNA specificity domain-containing protein</fullName>
    </recommendedName>
</protein>
<dbReference type="InterPro" id="IPR000055">
    <property type="entry name" value="Restrct_endonuc_typeI_TRD"/>
</dbReference>
<gene>
    <name evidence="5" type="ORF">E9998_24080</name>
</gene>
<keyword evidence="3" id="KW-0238">DNA-binding</keyword>
<proteinExistence type="inferred from homology"/>
<dbReference type="EMBL" id="STGX01000024">
    <property type="protein sequence ID" value="THV22100.1"/>
    <property type="molecule type" value="Genomic_DNA"/>
</dbReference>
<comment type="caution">
    <text evidence="5">The sequence shown here is derived from an EMBL/GenBank/DDBJ whole genome shotgun (WGS) entry which is preliminary data.</text>
</comment>
<dbReference type="PANTHER" id="PTHR30408">
    <property type="entry name" value="TYPE-1 RESTRICTION ENZYME ECOKI SPECIFICITY PROTEIN"/>
    <property type="match status" value="1"/>
</dbReference>
<accession>A0A4S8NWX3</accession>
<dbReference type="PANTHER" id="PTHR30408:SF13">
    <property type="entry name" value="TYPE I RESTRICTION ENZYME HINDI SPECIFICITY SUBUNIT"/>
    <property type="match status" value="1"/>
</dbReference>
<dbReference type="InterPro" id="IPR052021">
    <property type="entry name" value="Type-I_RS_S_subunit"/>
</dbReference>
<name>A0A4S8NWX3_9ACTN</name>
<dbReference type="Pfam" id="PF01420">
    <property type="entry name" value="Methylase_S"/>
    <property type="match status" value="1"/>
</dbReference>
<evidence type="ECO:0000259" key="4">
    <source>
        <dbReference type="Pfam" id="PF01420"/>
    </source>
</evidence>
<evidence type="ECO:0000313" key="5">
    <source>
        <dbReference type="EMBL" id="THV22100.1"/>
    </source>
</evidence>
<dbReference type="CDD" id="cd17273">
    <property type="entry name" value="RMtype1_S_EcoJA69PI-TRD1-CR1_like"/>
    <property type="match status" value="1"/>
</dbReference>
<dbReference type="Proteomes" id="UP000305792">
    <property type="component" value="Unassembled WGS sequence"/>
</dbReference>
<organism evidence="5 6">
    <name type="scientific">Glycomyces paridis</name>
    <dbReference type="NCBI Taxonomy" id="2126555"/>
    <lineage>
        <taxon>Bacteria</taxon>
        <taxon>Bacillati</taxon>
        <taxon>Actinomycetota</taxon>
        <taxon>Actinomycetes</taxon>
        <taxon>Glycomycetales</taxon>
        <taxon>Glycomycetaceae</taxon>
        <taxon>Glycomyces</taxon>
    </lineage>
</organism>
<keyword evidence="2" id="KW-0680">Restriction system</keyword>
<evidence type="ECO:0000256" key="2">
    <source>
        <dbReference type="ARBA" id="ARBA00022747"/>
    </source>
</evidence>
<dbReference type="CDD" id="cd17256">
    <property type="entry name" value="RMtype1_S_EcoJA65PI-TRD1-CR1_like"/>
    <property type="match status" value="1"/>
</dbReference>
<feature type="domain" description="Type I restriction modification DNA specificity" evidence="4">
    <location>
        <begin position="239"/>
        <end position="381"/>
    </location>
</feature>
<evidence type="ECO:0000256" key="1">
    <source>
        <dbReference type="ARBA" id="ARBA00010923"/>
    </source>
</evidence>
<reference evidence="5 6" key="1">
    <citation type="journal article" date="2018" name="Int. J. Syst. Evol. Microbiol.">
        <title>Glycomyces paridis sp. nov., isolated from the medicinal plant Paris polyphylla.</title>
        <authorList>
            <person name="Fang X.M."/>
            <person name="Bai J.L."/>
            <person name="Su J."/>
            <person name="Zhao L.L."/>
            <person name="Liu H.Y."/>
            <person name="Ma B.P."/>
            <person name="Zhang Y.Q."/>
            <person name="Yu L.Y."/>
        </authorList>
    </citation>
    <scope>NUCLEOTIDE SEQUENCE [LARGE SCALE GENOMIC DNA]</scope>
    <source>
        <strain evidence="5 6">CPCC 204357</strain>
    </source>
</reference>
<dbReference type="Gene3D" id="3.90.220.20">
    <property type="entry name" value="DNA methylase specificity domains"/>
    <property type="match status" value="2"/>
</dbReference>
<dbReference type="GO" id="GO:0009307">
    <property type="term" value="P:DNA restriction-modification system"/>
    <property type="evidence" value="ECO:0007669"/>
    <property type="project" value="UniProtKB-KW"/>
</dbReference>
<sequence>MSSSTSPTCSQSRSACSLGESMSELYESVLLQGENLPLGWNLSPLRELLQPKGLAIGVMYPGEHDPDGIPVVRVKDMRDGRILNSEVFRVAASVEQKHAGARFRGGEVLLSLVGSVGRVAVVPPELAGWNTVRAIAVLRLTPRVSSNWVKLCLSSEPVQQFIRTRLNTTVQATLNLRDVREIPIVIPPDRDRDAISNLMLALDDKIAVNERIATISLELADIKFDVAARDTKFGPETFGSVATVAGGGTPRTTVEEFWGGEFAWTTPTDVTALSAPYLFQTSRSITSSGLENCASQLYPARSIFMTSRATIGAFALPQIPAAVNQGFIVVLPPNEHMRWWLLHEMRSRLDEMTSLANGSTFLELSRKNFKAMPIRLPSAEIIAEFANFAEPLHDRAAQAVAESRAVAELRDTLLPQLMSGRLRVKDAEKLVEDAT</sequence>
<dbReference type="AlphaFoldDB" id="A0A4S8NWX3"/>
<dbReference type="SUPFAM" id="SSF116734">
    <property type="entry name" value="DNA methylase specificity domain"/>
    <property type="match status" value="2"/>
</dbReference>
<keyword evidence="6" id="KW-1185">Reference proteome</keyword>
<dbReference type="InterPro" id="IPR044946">
    <property type="entry name" value="Restrct_endonuc_typeI_TRD_sf"/>
</dbReference>
<comment type="similarity">
    <text evidence="1">Belongs to the type-I restriction system S methylase family.</text>
</comment>
<evidence type="ECO:0000313" key="6">
    <source>
        <dbReference type="Proteomes" id="UP000305792"/>
    </source>
</evidence>
<evidence type="ECO:0000256" key="3">
    <source>
        <dbReference type="ARBA" id="ARBA00023125"/>
    </source>
</evidence>